<dbReference type="HOGENOM" id="CLU_2401037_0_0_1"/>
<name>F8PB72_SERL9</name>
<gene>
    <name evidence="1" type="ORF">SERLADRAFT_479030</name>
</gene>
<dbReference type="AlphaFoldDB" id="F8PB72"/>
<sequence>MAGIDQSVASRFAMCVRCVQKPDSSCSRLGLDRGVHSLSPASSGPRGIHSWQRDCSDNVMKWKPTVISVSLLSPRSSITEGETTAVTMYSTAN</sequence>
<dbReference type="Proteomes" id="UP000008064">
    <property type="component" value="Unassembled WGS sequence"/>
</dbReference>
<dbReference type="EMBL" id="GL945443">
    <property type="protein sequence ID" value="EGO19512.1"/>
    <property type="molecule type" value="Genomic_DNA"/>
</dbReference>
<reference evidence="1" key="1">
    <citation type="submission" date="2011-04" db="EMBL/GenBank/DDBJ databases">
        <title>Evolution of plant cell wall degrading machinery underlies the functional diversity of forest fungi.</title>
        <authorList>
            <consortium name="US DOE Joint Genome Institute (JGI-PGF)"/>
            <person name="Eastwood D.C."/>
            <person name="Floudas D."/>
            <person name="Binder M."/>
            <person name="Majcherczyk A."/>
            <person name="Schneider P."/>
            <person name="Aerts A."/>
            <person name="Asiegbu F.O."/>
            <person name="Baker S.E."/>
            <person name="Barry K."/>
            <person name="Bendiksby M."/>
            <person name="Blumentritt M."/>
            <person name="Coutinho P.M."/>
            <person name="Cullen D."/>
            <person name="Cullen D."/>
            <person name="Gathman A."/>
            <person name="Goodell B."/>
            <person name="Henrissat B."/>
            <person name="Ihrmark K."/>
            <person name="Kauserud H."/>
            <person name="Kohler A."/>
            <person name="LaButti K."/>
            <person name="Lapidus A."/>
            <person name="Lavin J.L."/>
            <person name="Lee Y.-H."/>
            <person name="Lindquist E."/>
            <person name="Lilly W."/>
            <person name="Lucas S."/>
            <person name="Morin E."/>
            <person name="Murat C."/>
            <person name="Oguiza J.A."/>
            <person name="Park J."/>
            <person name="Pisabarro A.G."/>
            <person name="Riley R."/>
            <person name="Rosling A."/>
            <person name="Salamov A."/>
            <person name="Schmidt O."/>
            <person name="Schmutz J."/>
            <person name="Skrede I."/>
            <person name="Stenlid J."/>
            <person name="Wiebenga A."/>
            <person name="Xie X."/>
            <person name="Kues U."/>
            <person name="Hibbett D.S."/>
            <person name="Hoffmeister D."/>
            <person name="Hogberg N."/>
            <person name="Martin F."/>
            <person name="Grigoriev I.V."/>
            <person name="Watkinson S.C."/>
        </authorList>
    </citation>
    <scope>NUCLEOTIDE SEQUENCE</scope>
    <source>
        <strain evidence="1">S7.9</strain>
    </source>
</reference>
<dbReference type="KEGG" id="sla:SERLADRAFT_479030"/>
<dbReference type="GeneID" id="18821275"/>
<proteinExistence type="predicted"/>
<dbReference type="RefSeq" id="XP_007323645.1">
    <property type="nucleotide sequence ID" value="XM_007323583.1"/>
</dbReference>
<accession>F8PB72</accession>
<protein>
    <submittedName>
        <fullName evidence="1">Uncharacterized protein</fullName>
    </submittedName>
</protein>
<evidence type="ECO:0000313" key="1">
    <source>
        <dbReference type="EMBL" id="EGO19512.1"/>
    </source>
</evidence>
<organism>
    <name type="scientific">Serpula lacrymans var. lacrymans (strain S7.9)</name>
    <name type="common">Dry rot fungus</name>
    <dbReference type="NCBI Taxonomy" id="578457"/>
    <lineage>
        <taxon>Eukaryota</taxon>
        <taxon>Fungi</taxon>
        <taxon>Dikarya</taxon>
        <taxon>Basidiomycota</taxon>
        <taxon>Agaricomycotina</taxon>
        <taxon>Agaricomycetes</taxon>
        <taxon>Agaricomycetidae</taxon>
        <taxon>Boletales</taxon>
        <taxon>Coniophorineae</taxon>
        <taxon>Serpulaceae</taxon>
        <taxon>Serpula</taxon>
    </lineage>
</organism>